<keyword evidence="3" id="KW-0812">Transmembrane</keyword>
<dbReference type="EMBL" id="CP022684">
    <property type="protein sequence ID" value="AUM11700.1"/>
    <property type="molecule type" value="Genomic_DNA"/>
</dbReference>
<evidence type="ECO:0000256" key="3">
    <source>
        <dbReference type="SAM" id="Phobius"/>
    </source>
</evidence>
<dbReference type="OrthoDB" id="9777219at2"/>
<dbReference type="InterPro" id="IPR019196">
    <property type="entry name" value="ABC_transp_unknown"/>
</dbReference>
<protein>
    <submittedName>
        <fullName evidence="6">Uncharacterized protein</fullName>
    </submittedName>
</protein>
<feature type="domain" description="DUF7088" evidence="5">
    <location>
        <begin position="40"/>
        <end position="139"/>
    </location>
</feature>
<dbReference type="SUPFAM" id="SSF90257">
    <property type="entry name" value="Myosin rod fragments"/>
    <property type="match status" value="1"/>
</dbReference>
<dbReference type="Pfam" id="PF09822">
    <property type="entry name" value="ABC_transp_aux"/>
    <property type="match status" value="1"/>
</dbReference>
<reference evidence="7" key="1">
    <citation type="submission" date="2017-08" db="EMBL/GenBank/DDBJ databases">
        <title>Direct submision.</title>
        <authorList>
            <person name="Kim S.-J."/>
            <person name="Rhee S.-K."/>
        </authorList>
    </citation>
    <scope>NUCLEOTIDE SEQUENCE [LARGE SCALE GENOMIC DNA]</scope>
    <source>
        <strain evidence="7">GI5</strain>
    </source>
</reference>
<dbReference type="RefSeq" id="WP_101893040.1">
    <property type="nucleotide sequence ID" value="NZ_CP022684.1"/>
</dbReference>
<name>A0A2K9LHI3_9GAMM</name>
<dbReference type="Pfam" id="PF23357">
    <property type="entry name" value="DUF7088"/>
    <property type="match status" value="1"/>
</dbReference>
<sequence length="646" mass="71862">MRVSKWFSGAGLVVLAVVVLFSTLFTDWLFKGARVDLTEGGLYTLSDGSKNIVAGLERPLELYFFFSDSTTKEALGWRSYAKQVRELLEEYVLASNGKITLTVIDPEPFSEDEDRAAAFGLQAAPIGNSGDSVYFGLVAQYGELVEGATPEENERATLQIPFFKPDRQEFLEYDIAKMIYQVSQERKPRVALIAGLEVDGGFNMMMRQPTQPWFTVAQVKQLFDVTTLGNDEDEIANEDYDLLVVIHPKELTQQTLFAIDQYVLRGGHALFFVDPYAEQSQGAASKASDDLNKLFNAWGVDVSTSEFIGDAQLALQVSGANGQPMRHLGILQLSDQNLARDNQIVSQLETLHLSTAGYLKPVEKATTEMIALMKSTQYAMPIVSSKLDMMQDPRALGVGFNPTGEEYVLAATVRGQVKTAFPDGVPVSEGEASSEDAPTPEATVESADDPSAEAKPAEYLQESVKPINVIIVADTDVLTDRLWVQVQQFFGQSMATPFADNGDFFFNSVDMLSGSGDLISIRGQGRYFRPFTVVKEMQREAEARFQNVEQDLQNQLEQVEQQLLQLQSQQGEAGNTITLTPEVEAQLMQFQQQKLKIRKQLRDVQHQLNKDIEQLDFTLKLINIALVPVLLTLLVVGVAVYRRRKR</sequence>
<evidence type="ECO:0000313" key="7">
    <source>
        <dbReference type="Proteomes" id="UP000235116"/>
    </source>
</evidence>
<proteinExistence type="predicted"/>
<feature type="region of interest" description="Disordered" evidence="2">
    <location>
        <begin position="421"/>
        <end position="456"/>
    </location>
</feature>
<dbReference type="InterPro" id="IPR055396">
    <property type="entry name" value="DUF7088"/>
</dbReference>
<dbReference type="AlphaFoldDB" id="A0A2K9LHI3"/>
<evidence type="ECO:0000259" key="5">
    <source>
        <dbReference type="Pfam" id="PF23357"/>
    </source>
</evidence>
<accession>A0A2K9LHI3</accession>
<keyword evidence="7" id="KW-1185">Reference proteome</keyword>
<dbReference type="KEGG" id="kak:Kalk_04385"/>
<keyword evidence="3" id="KW-0472">Membrane</keyword>
<keyword evidence="1" id="KW-0175">Coiled coil</keyword>
<evidence type="ECO:0000256" key="2">
    <source>
        <dbReference type="SAM" id="MobiDB-lite"/>
    </source>
</evidence>
<evidence type="ECO:0000259" key="4">
    <source>
        <dbReference type="Pfam" id="PF09822"/>
    </source>
</evidence>
<evidence type="ECO:0000256" key="1">
    <source>
        <dbReference type="SAM" id="Coils"/>
    </source>
</evidence>
<feature type="coiled-coil region" evidence="1">
    <location>
        <begin position="538"/>
        <end position="607"/>
    </location>
</feature>
<feature type="domain" description="ABC-type uncharacterised transport system" evidence="4">
    <location>
        <begin position="187"/>
        <end position="508"/>
    </location>
</feature>
<feature type="transmembrane region" description="Helical" evidence="3">
    <location>
        <begin position="621"/>
        <end position="641"/>
    </location>
</feature>
<organism evidence="6 7">
    <name type="scientific">Ketobacter alkanivorans</name>
    <dbReference type="NCBI Taxonomy" id="1917421"/>
    <lineage>
        <taxon>Bacteria</taxon>
        <taxon>Pseudomonadati</taxon>
        <taxon>Pseudomonadota</taxon>
        <taxon>Gammaproteobacteria</taxon>
        <taxon>Pseudomonadales</taxon>
        <taxon>Ketobacteraceae</taxon>
        <taxon>Ketobacter</taxon>
    </lineage>
</organism>
<evidence type="ECO:0000313" key="6">
    <source>
        <dbReference type="EMBL" id="AUM11700.1"/>
    </source>
</evidence>
<keyword evidence="3" id="KW-1133">Transmembrane helix</keyword>
<gene>
    <name evidence="6" type="ORF">Kalk_04385</name>
</gene>
<dbReference type="Proteomes" id="UP000235116">
    <property type="component" value="Chromosome"/>
</dbReference>